<dbReference type="InterPro" id="IPR001279">
    <property type="entry name" value="Metallo-B-lactamas"/>
</dbReference>
<organism evidence="3 4">
    <name type="scientific">Actinomadura graeca</name>
    <dbReference type="NCBI Taxonomy" id="2750812"/>
    <lineage>
        <taxon>Bacteria</taxon>
        <taxon>Bacillati</taxon>
        <taxon>Actinomycetota</taxon>
        <taxon>Actinomycetes</taxon>
        <taxon>Streptosporangiales</taxon>
        <taxon>Thermomonosporaceae</taxon>
        <taxon>Actinomadura</taxon>
    </lineage>
</organism>
<evidence type="ECO:0000259" key="2">
    <source>
        <dbReference type="SMART" id="SM00849"/>
    </source>
</evidence>
<keyword evidence="4" id="KW-1185">Reference proteome</keyword>
<dbReference type="InterPro" id="IPR050855">
    <property type="entry name" value="NDM-1-like"/>
</dbReference>
<dbReference type="PANTHER" id="PTHR42951">
    <property type="entry name" value="METALLO-BETA-LACTAMASE DOMAIN-CONTAINING"/>
    <property type="match status" value="1"/>
</dbReference>
<protein>
    <submittedName>
        <fullName evidence="3">MBL fold metallo-hydrolase</fullName>
    </submittedName>
</protein>
<proteinExistence type="predicted"/>
<gene>
    <name evidence="3" type="ORF">AGRA3207_004550</name>
</gene>
<dbReference type="Proteomes" id="UP001049518">
    <property type="component" value="Chromosome"/>
</dbReference>
<dbReference type="SUPFAM" id="SSF56281">
    <property type="entry name" value="Metallo-hydrolase/oxidoreductase"/>
    <property type="match status" value="1"/>
</dbReference>
<evidence type="ECO:0000256" key="1">
    <source>
        <dbReference type="SAM" id="MobiDB-lite"/>
    </source>
</evidence>
<dbReference type="PANTHER" id="PTHR42951:SF4">
    <property type="entry name" value="ACYL-COENZYME A THIOESTERASE MBLAC2"/>
    <property type="match status" value="1"/>
</dbReference>
<evidence type="ECO:0000313" key="3">
    <source>
        <dbReference type="EMBL" id="QXJ23403.1"/>
    </source>
</evidence>
<dbReference type="RefSeq" id="WP_231329091.1">
    <property type="nucleotide sequence ID" value="NZ_CP059572.1"/>
</dbReference>
<dbReference type="EMBL" id="CP059572">
    <property type="protein sequence ID" value="QXJ23403.1"/>
    <property type="molecule type" value="Genomic_DNA"/>
</dbReference>
<evidence type="ECO:0000313" key="4">
    <source>
        <dbReference type="Proteomes" id="UP001049518"/>
    </source>
</evidence>
<dbReference type="CDD" id="cd16282">
    <property type="entry name" value="metallo-hydrolase-like_MBL-fold"/>
    <property type="match status" value="1"/>
</dbReference>
<dbReference type="SMART" id="SM00849">
    <property type="entry name" value="Lactamase_B"/>
    <property type="match status" value="1"/>
</dbReference>
<accession>A0ABX8QXQ3</accession>
<dbReference type="InterPro" id="IPR036866">
    <property type="entry name" value="RibonucZ/Hydroxyglut_hydro"/>
</dbReference>
<dbReference type="Pfam" id="PF00753">
    <property type="entry name" value="Lactamase_B"/>
    <property type="match status" value="1"/>
</dbReference>
<feature type="domain" description="Metallo-beta-lactamase" evidence="2">
    <location>
        <begin position="45"/>
        <end position="225"/>
    </location>
</feature>
<reference evidence="3" key="1">
    <citation type="submission" date="2020-07" db="EMBL/GenBank/DDBJ databases">
        <authorList>
            <person name="Tarantini F.S."/>
            <person name="Hong K.W."/>
            <person name="Chan K.G."/>
        </authorList>
    </citation>
    <scope>NUCLEOTIDE SEQUENCE</scope>
    <source>
        <strain evidence="3">32-07</strain>
    </source>
</reference>
<dbReference type="Gene3D" id="3.60.15.10">
    <property type="entry name" value="Ribonuclease Z/Hydroxyacylglutathione hydrolase-like"/>
    <property type="match status" value="1"/>
</dbReference>
<sequence>MTATPTTAASTTRASTTTTPTTTAQVIELAGRVHVYEQAPGGWCVNNAGIVVDGRGALVIDTAATETRAKRLRDAVDGLASGPRRVVVNTHAHGDHTFGNHVFGPATTVIAHEDCRTDMDRHGLALTGLWPGTDWGEIELVLPDITVTDGLTLRYGSEAAEVVHVGPAHTEGDLVVWLPGPRILFAGDVLFSQVTPFHLFGSVRGTLAAIERLRDLGPRTVVCGHGPVAGPDVLEENASYLRWILRLAESGTAAGETPLEVAGGADLGRYGQWIDTERIVGNLHRAYLEMDDATPGGPIDYADVLADMVAYNDGEPACLA</sequence>
<name>A0ABX8QXQ3_9ACTN</name>
<feature type="region of interest" description="Disordered" evidence="1">
    <location>
        <begin position="1"/>
        <end position="20"/>
    </location>
</feature>